<evidence type="ECO:0000259" key="1">
    <source>
        <dbReference type="Pfam" id="PF13556"/>
    </source>
</evidence>
<dbReference type="Proteomes" id="UP000480929">
    <property type="component" value="Unassembled WGS sequence"/>
</dbReference>
<dbReference type="PANTHER" id="PTHR33744:SF15">
    <property type="entry name" value="CARBOHYDRATE DIACID REGULATOR"/>
    <property type="match status" value="1"/>
</dbReference>
<dbReference type="OrthoDB" id="9792148at2"/>
<dbReference type="InterPro" id="IPR025736">
    <property type="entry name" value="PucR_C-HTH_dom"/>
</dbReference>
<gene>
    <name evidence="3" type="ORF">GKD88_07045</name>
    <name evidence="2" type="ORF">GKE08_07280</name>
</gene>
<evidence type="ECO:0000313" key="4">
    <source>
        <dbReference type="Proteomes" id="UP000433575"/>
    </source>
</evidence>
<feature type="domain" description="PucR C-terminal helix-turn-helix" evidence="1">
    <location>
        <begin position="133"/>
        <end position="186"/>
    </location>
</feature>
<dbReference type="Gene3D" id="1.10.10.2840">
    <property type="entry name" value="PucR C-terminal helix-turn-helix domain"/>
    <property type="match status" value="1"/>
</dbReference>
<evidence type="ECO:0000313" key="3">
    <source>
        <dbReference type="EMBL" id="MSC32873.1"/>
    </source>
</evidence>
<dbReference type="AlphaFoldDB" id="A0A6N7S669"/>
<accession>A0A6N7S669</accession>
<sequence length="196" mass="22339">MYWNDMESYALFLADHPVDQSILETVLTENLGAPYELYLTEAGRGVISSEADLKTLFDSLLPILSDDLHQPLTILITHRSDTLSEAALNFCHRHKKGRCLMLAEAVILAYLNHEPKLTTLAEHYFDDVSFEAMATAKAFVSTGLNASRVAQKLYLHRNTVNYRLQKFIEQSGLDIRDYHNAQLLYFCTLIKENAIR</sequence>
<reference evidence="4 5" key="1">
    <citation type="journal article" date="2019" name="Nat. Med.">
        <title>A library of human gut bacterial isolates paired with longitudinal multiomics data enables mechanistic microbiome research.</title>
        <authorList>
            <person name="Poyet M."/>
            <person name="Groussin M."/>
            <person name="Gibbons S.M."/>
            <person name="Avila-Pacheco J."/>
            <person name="Jiang X."/>
            <person name="Kearney S.M."/>
            <person name="Perrotta A.R."/>
            <person name="Berdy B."/>
            <person name="Zhao S."/>
            <person name="Lieberman T.D."/>
            <person name="Swanson P.K."/>
            <person name="Smith M."/>
            <person name="Roesemann S."/>
            <person name="Alexander J.E."/>
            <person name="Rich S.A."/>
            <person name="Livny J."/>
            <person name="Vlamakis H."/>
            <person name="Clish C."/>
            <person name="Bullock K."/>
            <person name="Deik A."/>
            <person name="Scott J."/>
            <person name="Pierce K.A."/>
            <person name="Xavier R.J."/>
            <person name="Alm E.J."/>
        </authorList>
    </citation>
    <scope>NUCLEOTIDE SEQUENCE [LARGE SCALE GENOMIC DNA]</scope>
    <source>
        <strain evidence="2 4">BIOML-A4</strain>
        <strain evidence="3 5">BIOML-A5</strain>
    </source>
</reference>
<proteinExistence type="predicted"/>
<comment type="caution">
    <text evidence="2">The sequence shown here is derived from an EMBL/GenBank/DDBJ whole genome shotgun (WGS) entry which is preliminary data.</text>
</comment>
<evidence type="ECO:0000313" key="5">
    <source>
        <dbReference type="Proteomes" id="UP000480929"/>
    </source>
</evidence>
<protein>
    <recommendedName>
        <fullName evidence="1">PucR C-terminal helix-turn-helix domain-containing protein</fullName>
    </recommendedName>
</protein>
<dbReference type="EMBL" id="WKPJ01000008">
    <property type="protein sequence ID" value="MSA89125.1"/>
    <property type="molecule type" value="Genomic_DNA"/>
</dbReference>
<dbReference type="Pfam" id="PF13556">
    <property type="entry name" value="HTH_30"/>
    <property type="match status" value="1"/>
</dbReference>
<dbReference type="InterPro" id="IPR051448">
    <property type="entry name" value="CdaR-like_regulators"/>
</dbReference>
<name>A0A6N7S669_9FIRM</name>
<dbReference type="RefSeq" id="WP_154238485.1">
    <property type="nucleotide sequence ID" value="NZ_CALJPI010000277.1"/>
</dbReference>
<dbReference type="Proteomes" id="UP000433575">
    <property type="component" value="Unassembled WGS sequence"/>
</dbReference>
<dbReference type="PANTHER" id="PTHR33744">
    <property type="entry name" value="CARBOHYDRATE DIACID REGULATOR"/>
    <property type="match status" value="1"/>
</dbReference>
<evidence type="ECO:0000313" key="2">
    <source>
        <dbReference type="EMBL" id="MSA89125.1"/>
    </source>
</evidence>
<keyword evidence="5" id="KW-1185">Reference proteome</keyword>
<dbReference type="InterPro" id="IPR042070">
    <property type="entry name" value="PucR_C-HTH_sf"/>
</dbReference>
<dbReference type="EMBL" id="WKPI01000009">
    <property type="protein sequence ID" value="MSC32873.1"/>
    <property type="molecule type" value="Genomic_DNA"/>
</dbReference>
<organism evidence="2 4">
    <name type="scientific">Holdemania massiliensis</name>
    <dbReference type="NCBI Taxonomy" id="1468449"/>
    <lineage>
        <taxon>Bacteria</taxon>
        <taxon>Bacillati</taxon>
        <taxon>Bacillota</taxon>
        <taxon>Erysipelotrichia</taxon>
        <taxon>Erysipelotrichales</taxon>
        <taxon>Erysipelotrichaceae</taxon>
        <taxon>Holdemania</taxon>
    </lineage>
</organism>